<dbReference type="Proteomes" id="UP000224080">
    <property type="component" value="Unassembled WGS sequence"/>
</dbReference>
<feature type="repeat" description="WD" evidence="8">
    <location>
        <begin position="322"/>
        <end position="365"/>
    </location>
</feature>
<comment type="subcellular location">
    <subcellularLocation>
        <location evidence="1">Membrane</location>
        <topology evidence="1">Multi-pass membrane protein</topology>
    </subcellularLocation>
</comment>
<dbReference type="GO" id="GO:0003779">
    <property type="term" value="F:actin binding"/>
    <property type="evidence" value="ECO:0007669"/>
    <property type="project" value="UniProtKB-ARBA"/>
</dbReference>
<feature type="transmembrane region" description="Helical" evidence="10">
    <location>
        <begin position="1387"/>
        <end position="1410"/>
    </location>
</feature>
<dbReference type="STRING" id="2060905.A0A2B7WWD5"/>
<dbReference type="FunFam" id="2.130.10.10:FF:000102">
    <property type="entry name" value="Actin-interacting protein 1"/>
    <property type="match status" value="1"/>
</dbReference>
<feature type="repeat" description="WD" evidence="8">
    <location>
        <begin position="54"/>
        <end position="86"/>
    </location>
</feature>
<evidence type="ECO:0000256" key="8">
    <source>
        <dbReference type="PROSITE-ProRule" id="PRU00221"/>
    </source>
</evidence>
<organism evidence="13 14">
    <name type="scientific">Blastomyces parvus</name>
    <dbReference type="NCBI Taxonomy" id="2060905"/>
    <lineage>
        <taxon>Eukaryota</taxon>
        <taxon>Fungi</taxon>
        <taxon>Dikarya</taxon>
        <taxon>Ascomycota</taxon>
        <taxon>Pezizomycotina</taxon>
        <taxon>Eurotiomycetes</taxon>
        <taxon>Eurotiomycetidae</taxon>
        <taxon>Onygenales</taxon>
        <taxon>Ajellomycetaceae</taxon>
        <taxon>Blastomyces</taxon>
    </lineage>
</organism>
<dbReference type="PANTHER" id="PTHR47804">
    <property type="entry name" value="60S RIBOSOMAL PROTEIN L19"/>
    <property type="match status" value="1"/>
</dbReference>
<dbReference type="InterPro" id="IPR023244">
    <property type="entry name" value="Brefeldin_A-sensitivity_4"/>
</dbReference>
<evidence type="ECO:0000256" key="3">
    <source>
        <dbReference type="ARBA" id="ARBA00022692"/>
    </source>
</evidence>
<evidence type="ECO:0000313" key="14">
    <source>
        <dbReference type="Proteomes" id="UP000224080"/>
    </source>
</evidence>
<dbReference type="InterPro" id="IPR049453">
    <property type="entry name" value="Memb_transporter_dom"/>
</dbReference>
<dbReference type="CDD" id="cd00200">
    <property type="entry name" value="WD40"/>
    <property type="match status" value="1"/>
</dbReference>
<proteinExistence type="inferred from homology"/>
<accession>A0A2B7WWD5</accession>
<feature type="transmembrane region" description="Helical" evidence="10">
    <location>
        <begin position="768"/>
        <end position="791"/>
    </location>
</feature>
<dbReference type="OrthoDB" id="68611at2759"/>
<evidence type="ECO:0000256" key="4">
    <source>
        <dbReference type="ARBA" id="ARBA00022737"/>
    </source>
</evidence>
<dbReference type="SMART" id="SM00320">
    <property type="entry name" value="WD40"/>
    <property type="match status" value="10"/>
</dbReference>
<evidence type="ECO:0000256" key="10">
    <source>
        <dbReference type="SAM" id="Phobius"/>
    </source>
</evidence>
<comment type="similarity">
    <text evidence="7">Belongs to the WD repeat AIP1 family.</text>
</comment>
<feature type="repeat" description="WD" evidence="8">
    <location>
        <begin position="229"/>
        <end position="270"/>
    </location>
</feature>
<feature type="repeat" description="WD" evidence="8">
    <location>
        <begin position="533"/>
        <end position="568"/>
    </location>
</feature>
<feature type="repeat" description="WD" evidence="8">
    <location>
        <begin position="576"/>
        <end position="617"/>
    </location>
</feature>
<dbReference type="GO" id="GO:0016020">
    <property type="term" value="C:membrane"/>
    <property type="evidence" value="ECO:0007669"/>
    <property type="project" value="UniProtKB-SubCell"/>
</dbReference>
<evidence type="ECO:0000313" key="13">
    <source>
        <dbReference type="EMBL" id="PGH00801.1"/>
    </source>
</evidence>
<gene>
    <name evidence="13" type="ORF">GX51_05578</name>
</gene>
<dbReference type="PANTHER" id="PTHR47804:SF1">
    <property type="entry name" value="DUF2421 DOMAIN-CONTAINING PROTEIN"/>
    <property type="match status" value="1"/>
</dbReference>
<dbReference type="PRINTS" id="PR00320">
    <property type="entry name" value="GPROTEINBRPT"/>
</dbReference>
<keyword evidence="4" id="KW-0677">Repeat</keyword>
<feature type="domain" description="Anaphase-promoting complex subunit 4-like WD40" evidence="11">
    <location>
        <begin position="466"/>
        <end position="547"/>
    </location>
</feature>
<keyword evidence="6 10" id="KW-0472">Membrane</keyword>
<evidence type="ECO:0000256" key="5">
    <source>
        <dbReference type="ARBA" id="ARBA00022989"/>
    </source>
</evidence>
<dbReference type="InterPro" id="IPR024977">
    <property type="entry name" value="Apc4-like_WD40_dom"/>
</dbReference>
<feature type="repeat" description="WD" evidence="8">
    <location>
        <begin position="185"/>
        <end position="226"/>
    </location>
</feature>
<dbReference type="InterPro" id="IPR052430">
    <property type="entry name" value="IVT-Associated"/>
</dbReference>
<dbReference type="Pfam" id="PF12894">
    <property type="entry name" value="ANAPC4_WD40"/>
    <property type="match status" value="1"/>
</dbReference>
<feature type="transmembrane region" description="Helical" evidence="10">
    <location>
        <begin position="735"/>
        <end position="762"/>
    </location>
</feature>
<dbReference type="PROSITE" id="PS50082">
    <property type="entry name" value="WD_REPEATS_2"/>
    <property type="match status" value="7"/>
</dbReference>
<evidence type="ECO:0000259" key="12">
    <source>
        <dbReference type="Pfam" id="PF13515"/>
    </source>
</evidence>
<dbReference type="InterPro" id="IPR015943">
    <property type="entry name" value="WD40/YVTN_repeat-like_dom_sf"/>
</dbReference>
<feature type="repeat" description="WD" evidence="8">
    <location>
        <begin position="490"/>
        <end position="531"/>
    </location>
</feature>
<feature type="transmembrane region" description="Helical" evidence="10">
    <location>
        <begin position="1348"/>
        <end position="1367"/>
    </location>
</feature>
<reference evidence="13 14" key="1">
    <citation type="submission" date="2017-10" db="EMBL/GenBank/DDBJ databases">
        <title>Comparative genomics in systemic dimorphic fungi from Ajellomycetaceae.</title>
        <authorList>
            <person name="Munoz J.F."/>
            <person name="Mcewen J.G."/>
            <person name="Clay O.K."/>
            <person name="Cuomo C.A."/>
        </authorList>
    </citation>
    <scope>NUCLEOTIDE SEQUENCE [LARGE SCALE GENOMIC DNA]</scope>
    <source>
        <strain evidence="13 14">UAMH130</strain>
    </source>
</reference>
<feature type="transmembrane region" description="Helical" evidence="10">
    <location>
        <begin position="691"/>
        <end position="709"/>
    </location>
</feature>
<feature type="transmembrane region" description="Helical" evidence="10">
    <location>
        <begin position="1297"/>
        <end position="1315"/>
    </location>
</feature>
<evidence type="ECO:0000256" key="7">
    <source>
        <dbReference type="ARBA" id="ARBA00038366"/>
    </source>
</evidence>
<dbReference type="InterPro" id="IPR020472">
    <property type="entry name" value="WD40_PAC1"/>
</dbReference>
<evidence type="ECO:0000256" key="9">
    <source>
        <dbReference type="SAM" id="MobiDB-lite"/>
    </source>
</evidence>
<evidence type="ECO:0000256" key="1">
    <source>
        <dbReference type="ARBA" id="ARBA00004141"/>
    </source>
</evidence>
<evidence type="ECO:0000256" key="6">
    <source>
        <dbReference type="ARBA" id="ARBA00023136"/>
    </source>
</evidence>
<dbReference type="InterPro" id="IPR001680">
    <property type="entry name" value="WD40_rpt"/>
</dbReference>
<keyword evidence="14" id="KW-1185">Reference proteome</keyword>
<feature type="transmembrane region" description="Helical" evidence="10">
    <location>
        <begin position="798"/>
        <end position="816"/>
    </location>
</feature>
<feature type="compositionally biased region" description="Polar residues" evidence="9">
    <location>
        <begin position="1021"/>
        <end position="1037"/>
    </location>
</feature>
<protein>
    <submittedName>
        <fullName evidence="13">Uncharacterized protein</fullName>
    </submittedName>
</protein>
<sequence>MSIKNEFILAPSPSTTRGQPTQLSCDSKGERLAYASGKSIFLRSIDNPSLSRQYTEHKAETTVARFSPSGYYVASGDENGTVRVWDCVGEGITKGEYFIVSGRINDLAWDGDSQRIIAVGEGKQRFGHCFTADSGNSVGEVIGHSQRVNSVSIRQQRPIRAATAGDDKSLVFYQGPPFKFNTSNGSNHVNYIYGLAFSPDGTNLVSVGGDRRIWLYDGKTGESKTQIGAGEHTGSILGVSWSQDSRKFVTASADRTVKIWDVEHGKVVQNWKMGEEGSVSIPDQQVGVVWPAGRSDGLIISLALSGNLNYLAEGSERPTRVVQGHQKSITSMARVDIGDKETLWTGSVDGKLYNWDVSRGSAERVDGEGHPNYINGLAHTGEGNGRIYSVGWDDTIRSVDVSTNTYTGSATKLASQPKNAATAANNMVLVANSESVEIFKDGAKVGDFACATTPVNVVAAHGSTAAIGCEDSSVRICSINNNTLSPSVEIKASRNPITALAFSPDGSLIAVGDSRGRVLIYKTADGSIVTDRWTAHTARITSLAWNAQGTHLASGSLDTNIFIWSLASPGDWLRAPNAHKEGVNGVAWITDSIKIASVGCDAAVKIWQLKQASFILPRTGQRLRGLINLSPDRENDDLGEREPLLGRGAPVPSAKAATFWRKLYERFRGLIYALYLFTTSEAGKGVMKCSIAYLIGTLGTFLPAFAALLGRQDGKHMVATITVYFHPARTRGSMILATIHAFLAFIYATFISLTSMGISVFFEDKLDLLPLGHAIVLLVFCGGGLGFVGWVKLRRADPLANVACSLASLAIITVLTKEGAVQQGDLSLAKIFQVLKMIVMGVIATMAVCFLVFPVSARTQLRRDLVEISGSLGTMLAIITESFLQGSTEHLEKDSFKNASSRNKKAYIAVDKWLKEAKLEHYFAGTEREYRLEKKLVRCIQDITQNIGGLESAATLQFDLLKQSEQHSHVTPVQEGASSSYFNSGLHPSIFSPATLSLHEESSNSTPALDLANGGRPATDPDQTLLGSSPGNHSHSLPQTPADIFEKFIVHLGPSMRALAYTVTEILGDLPYSPGPEYRVAVNCKFRTSLDRALDLYHSARNDALNMVYLQKDFVKIKSLETEADLEEVAASCGHFSFSLQAFAEQLKEILEVLDELQLETDERPNGRSWGWLKFWRPTPPDHINKWTAVSRSAAERGEPSVPAESFHFPGKDDTLQPPDNLSTRDKLRYKVWKALRIFRRDETKFSIKVGAGAALYALPAFLPSTRPFYSYWRGEWGLLSYMLVCSMTIGASNTTGFARFFGTTFGAICAYIAWKITTGNVFALAFIGWVMAFGTAYLILVKSQGPMGRFIVLTYNLTVLYAYSLSRDDVDNGEDEGGATPIVIDIAIHRVVAVLSGIIWGIIITRVIWPISARRKLKDGLSLLWLWMSVIWKREPLSTMTDGKSAIAYFTPREKLELQRFLVRLETLYTSARSEFELRGQFPDATYVALLSRTRRMLDAIQAMNLEIMKNLTASEGEAAMLAYTLPQRMQLSARISHLLSVVASSMKLEYPLNDSLPEIEHSRDRLLARLHRFRQDTTVSRLTTDEDYALLYAYVLVTGQLGNEIMAIIGELSKLFGILDEDILKLD</sequence>
<dbReference type="GO" id="GO:0030029">
    <property type="term" value="P:actin filament-based process"/>
    <property type="evidence" value="ECO:0007669"/>
    <property type="project" value="UniProtKB-ARBA"/>
</dbReference>
<feature type="domain" description="Integral membrane bound transporter" evidence="12">
    <location>
        <begin position="1269"/>
        <end position="1405"/>
    </location>
</feature>
<name>A0A2B7WWD5_9EURO</name>
<dbReference type="Pfam" id="PF13515">
    <property type="entry name" value="FUSC_2"/>
    <property type="match status" value="1"/>
</dbReference>
<keyword evidence="2 8" id="KW-0853">WD repeat</keyword>
<keyword evidence="3 10" id="KW-0812">Transmembrane</keyword>
<feature type="transmembrane region" description="Helical" evidence="10">
    <location>
        <begin position="831"/>
        <end position="853"/>
    </location>
</feature>
<dbReference type="InterPro" id="IPR011047">
    <property type="entry name" value="Quinoprotein_ADH-like_sf"/>
</dbReference>
<keyword evidence="5 10" id="KW-1133">Transmembrane helix</keyword>
<feature type="transmembrane region" description="Helical" evidence="10">
    <location>
        <begin position="1321"/>
        <end position="1341"/>
    </location>
</feature>
<dbReference type="Gene3D" id="2.130.10.10">
    <property type="entry name" value="YVTN repeat-like/Quinoprotein amine dehydrogenase"/>
    <property type="match status" value="2"/>
</dbReference>
<feature type="region of interest" description="Disordered" evidence="9">
    <location>
        <begin position="1002"/>
        <end position="1037"/>
    </location>
</feature>
<comment type="caution">
    <text evidence="13">The sequence shown here is derived from an EMBL/GenBank/DDBJ whole genome shotgun (WGS) entry which is preliminary data.</text>
</comment>
<dbReference type="FunFam" id="2.130.10.10:FF:000167">
    <property type="entry name" value="Actin-interacting protein 1"/>
    <property type="match status" value="1"/>
</dbReference>
<dbReference type="Pfam" id="PF00400">
    <property type="entry name" value="WD40"/>
    <property type="match status" value="4"/>
</dbReference>
<evidence type="ECO:0000259" key="11">
    <source>
        <dbReference type="Pfam" id="PF12894"/>
    </source>
</evidence>
<dbReference type="EMBL" id="PDNC01000080">
    <property type="protein sequence ID" value="PGH00801.1"/>
    <property type="molecule type" value="Genomic_DNA"/>
</dbReference>
<dbReference type="PROSITE" id="PS50294">
    <property type="entry name" value="WD_REPEATS_REGION"/>
    <property type="match status" value="4"/>
</dbReference>
<evidence type="ECO:0000256" key="2">
    <source>
        <dbReference type="ARBA" id="ARBA00022574"/>
    </source>
</evidence>
<dbReference type="PRINTS" id="PR02047">
    <property type="entry name" value="BREFELDNASP4"/>
</dbReference>
<dbReference type="SUPFAM" id="SSF50998">
    <property type="entry name" value="Quinoprotein alcohol dehydrogenase-like"/>
    <property type="match status" value="1"/>
</dbReference>